<keyword evidence="1" id="KW-1133">Transmembrane helix</keyword>
<dbReference type="AlphaFoldDB" id="A0A1I4A3Y4"/>
<dbReference type="PANTHER" id="PTHR31272">
    <property type="entry name" value="CYTOCHROME C-TYPE BIOGENESIS PROTEIN HI_1454-RELATED"/>
    <property type="match status" value="1"/>
</dbReference>
<sequence length="237" mass="23478">MTILALAFLAGLLAILSPCILPLAPIVAASARAQDPRGPLALALGLALTFGLVGGALASAGIEFGNSAFLRASAASLMLAAGLVMLFPLFSARAERLLAPLSRWGEALAKLMPKAGLAGQAGAGVVLAFAWAPCAGPTLGAAFALAANGGSIPMAMTTMTVFALGAATALLAAGYGLSRIAARTRIAAARAGRIGNIALAIVLIGVGAAILTGFDRAIETAFADAMPGWLIAFAARL</sequence>
<reference evidence="3 4" key="1">
    <citation type="submission" date="2016-10" db="EMBL/GenBank/DDBJ databases">
        <authorList>
            <person name="de Groot N.N."/>
        </authorList>
    </citation>
    <scope>NUCLEOTIDE SEQUENCE [LARGE SCALE GENOMIC DNA]</scope>
    <source>
        <strain evidence="3 4">NE2</strain>
    </source>
</reference>
<keyword evidence="4" id="KW-1185">Reference proteome</keyword>
<evidence type="ECO:0000256" key="1">
    <source>
        <dbReference type="SAM" id="Phobius"/>
    </source>
</evidence>
<dbReference type="InterPro" id="IPR039447">
    <property type="entry name" value="UreH-like_TM_dom"/>
</dbReference>
<proteinExistence type="predicted"/>
<gene>
    <name evidence="3" type="ORF">SAMN05444581_10978</name>
</gene>
<feature type="domain" description="Urease accessory protein UreH-like transmembrane" evidence="2">
    <location>
        <begin position="7"/>
        <end position="199"/>
    </location>
</feature>
<accession>A0A1I4A3Y4</accession>
<keyword evidence="1 3" id="KW-0812">Transmembrane</keyword>
<dbReference type="EMBL" id="FOSN01000009">
    <property type="protein sequence ID" value="SFK51054.1"/>
    <property type="molecule type" value="Genomic_DNA"/>
</dbReference>
<name>A0A1I4A3Y4_9HYPH</name>
<keyword evidence="1" id="KW-0472">Membrane</keyword>
<organism evidence="3 4">
    <name type="scientific">Methylocapsa palsarum</name>
    <dbReference type="NCBI Taxonomy" id="1612308"/>
    <lineage>
        <taxon>Bacteria</taxon>
        <taxon>Pseudomonadati</taxon>
        <taxon>Pseudomonadota</taxon>
        <taxon>Alphaproteobacteria</taxon>
        <taxon>Hyphomicrobiales</taxon>
        <taxon>Beijerinckiaceae</taxon>
        <taxon>Methylocapsa</taxon>
    </lineage>
</organism>
<evidence type="ECO:0000313" key="4">
    <source>
        <dbReference type="Proteomes" id="UP000198755"/>
    </source>
</evidence>
<dbReference type="STRING" id="1612308.SAMN05444581_10978"/>
<dbReference type="InterPro" id="IPR051790">
    <property type="entry name" value="Cytochrome_c-biogenesis_DsbD"/>
</dbReference>
<feature type="transmembrane region" description="Helical" evidence="1">
    <location>
        <begin position="43"/>
        <end position="62"/>
    </location>
</feature>
<dbReference type="Pfam" id="PF13386">
    <property type="entry name" value="DsbD_2"/>
    <property type="match status" value="1"/>
</dbReference>
<evidence type="ECO:0000313" key="3">
    <source>
        <dbReference type="EMBL" id="SFK51054.1"/>
    </source>
</evidence>
<feature type="transmembrane region" description="Helical" evidence="1">
    <location>
        <begin position="162"/>
        <end position="182"/>
    </location>
</feature>
<feature type="transmembrane region" description="Helical" evidence="1">
    <location>
        <begin position="194"/>
        <end position="214"/>
    </location>
</feature>
<protein>
    <submittedName>
        <fullName evidence="3">Cytochrome C biogenesis protein transmembrane region</fullName>
    </submittedName>
</protein>
<dbReference type="RefSeq" id="WP_175492584.1">
    <property type="nucleotide sequence ID" value="NZ_FOSN01000009.1"/>
</dbReference>
<feature type="transmembrane region" description="Helical" evidence="1">
    <location>
        <begin position="69"/>
        <end position="91"/>
    </location>
</feature>
<evidence type="ECO:0000259" key="2">
    <source>
        <dbReference type="Pfam" id="PF13386"/>
    </source>
</evidence>
<dbReference type="Proteomes" id="UP000198755">
    <property type="component" value="Unassembled WGS sequence"/>
</dbReference>
<dbReference type="PANTHER" id="PTHR31272:SF9">
    <property type="entry name" value="BLL1027 PROTEIN"/>
    <property type="match status" value="1"/>
</dbReference>